<evidence type="ECO:0000313" key="15">
    <source>
        <dbReference type="EMBL" id="KAL3867708.1"/>
    </source>
</evidence>
<dbReference type="PANTHER" id="PTHR11866:SF16">
    <property type="entry name" value="PROSTAGLANDIN E2 RECEPTOR EP4 SUBTYPE-LIKE PROTEIN"/>
    <property type="match status" value="1"/>
</dbReference>
<dbReference type="SUPFAM" id="SSF81321">
    <property type="entry name" value="Family A G protein-coupled receptor-like"/>
    <property type="match status" value="1"/>
</dbReference>
<reference evidence="15 16" key="1">
    <citation type="submission" date="2024-11" db="EMBL/GenBank/DDBJ databases">
        <title>Chromosome-level genome assembly of the freshwater bivalve Anodonta woodiana.</title>
        <authorList>
            <person name="Chen X."/>
        </authorList>
    </citation>
    <scope>NUCLEOTIDE SEQUENCE [LARGE SCALE GENOMIC DNA]</scope>
    <source>
        <strain evidence="15">MN2024</strain>
        <tissue evidence="15">Gills</tissue>
    </source>
</reference>
<comment type="subcellular location">
    <subcellularLocation>
        <location evidence="1">Cell membrane</location>
        <topology evidence="1">Multi-pass membrane protein</topology>
    </subcellularLocation>
</comment>
<keyword evidence="8" id="KW-0675">Receptor</keyword>
<dbReference type="Gene3D" id="1.20.1070.10">
    <property type="entry name" value="Rhodopsin 7-helix transmembrane proteins"/>
    <property type="match status" value="1"/>
</dbReference>
<protein>
    <recommendedName>
        <fullName evidence="2">Thromboxane A2 receptor</fullName>
    </recommendedName>
    <alternativeName>
        <fullName evidence="11">Prostanoid TP receptor</fullName>
    </alternativeName>
</protein>
<dbReference type="PANTHER" id="PTHR11866">
    <property type="entry name" value="G-PROTEIN COUPLED RECEPTOR FAMILY 1 MEMBER"/>
    <property type="match status" value="1"/>
</dbReference>
<keyword evidence="5 13" id="KW-1133">Transmembrane helix</keyword>
<dbReference type="PRINTS" id="PR00429">
    <property type="entry name" value="THROMBOXANER"/>
</dbReference>
<feature type="transmembrane region" description="Helical" evidence="13">
    <location>
        <begin position="78"/>
        <end position="102"/>
    </location>
</feature>
<proteinExistence type="predicted"/>
<dbReference type="PRINTS" id="PR00237">
    <property type="entry name" value="GPCRRHODOPSN"/>
</dbReference>
<evidence type="ECO:0000256" key="10">
    <source>
        <dbReference type="ARBA" id="ARBA00023224"/>
    </source>
</evidence>
<feature type="transmembrane region" description="Helical" evidence="13">
    <location>
        <begin position="164"/>
        <end position="186"/>
    </location>
</feature>
<keyword evidence="3" id="KW-1003">Cell membrane</keyword>
<evidence type="ECO:0000256" key="9">
    <source>
        <dbReference type="ARBA" id="ARBA00023180"/>
    </source>
</evidence>
<feature type="transmembrane region" description="Helical" evidence="13">
    <location>
        <begin position="45"/>
        <end position="66"/>
    </location>
</feature>
<dbReference type="Proteomes" id="UP001634394">
    <property type="component" value="Unassembled WGS sequence"/>
</dbReference>
<name>A0ABD3W3A8_SINWO</name>
<evidence type="ECO:0000256" key="11">
    <source>
        <dbReference type="ARBA" id="ARBA00029815"/>
    </source>
</evidence>
<evidence type="ECO:0000256" key="12">
    <source>
        <dbReference type="SAM" id="MobiDB-lite"/>
    </source>
</evidence>
<organism evidence="15 16">
    <name type="scientific">Sinanodonta woodiana</name>
    <name type="common">Chinese pond mussel</name>
    <name type="synonym">Anodonta woodiana</name>
    <dbReference type="NCBI Taxonomy" id="1069815"/>
    <lineage>
        <taxon>Eukaryota</taxon>
        <taxon>Metazoa</taxon>
        <taxon>Spiralia</taxon>
        <taxon>Lophotrochozoa</taxon>
        <taxon>Mollusca</taxon>
        <taxon>Bivalvia</taxon>
        <taxon>Autobranchia</taxon>
        <taxon>Heteroconchia</taxon>
        <taxon>Palaeoheterodonta</taxon>
        <taxon>Unionida</taxon>
        <taxon>Unionoidea</taxon>
        <taxon>Unionidae</taxon>
        <taxon>Unioninae</taxon>
        <taxon>Sinanodonta</taxon>
    </lineage>
</organism>
<keyword evidence="16" id="KW-1185">Reference proteome</keyword>
<evidence type="ECO:0000313" key="16">
    <source>
        <dbReference type="Proteomes" id="UP001634394"/>
    </source>
</evidence>
<comment type="caution">
    <text evidence="15">The sequence shown here is derived from an EMBL/GenBank/DDBJ whole genome shotgun (WGS) entry which is preliminary data.</text>
</comment>
<evidence type="ECO:0000256" key="2">
    <source>
        <dbReference type="ARBA" id="ARBA00017628"/>
    </source>
</evidence>
<sequence length="560" mass="62559">MGRISESELTLNLTSIAPIFPTNQDCNVSFSGNITTCNHAMGATIISPILMSLAGIFGNILALWTLCKMKKDVRTTKFYTFVRALAVTDLLGILMTSPSPIATYLNGRRWMGGTGHCTFHGFFMIAFGLSTPFIICAMAVERFLALGCLFLYSNRCHPGTAKGVVISLWVIVIFLSMLPMFGFGRFKVQYPGTWCYLDFHSSDLAANVYACFYAGINLGVIVIMIFCNGYVITKLINVCLLRRGDMGTFGRKDSHPQSQQMRRKQGHAEIQMIVLMFTITSVFVVCWAPLMLRIILSVSTQETNHLLDLTAVRMASFNQTLDPWLYILLRRSFIIRIKNIFFKVFDFCCRKQETEISVSEYIGPQILPPVWIHRNRIGEFRPKQENVFLINKESSEGQGLNSSLGRLPDVMINTENGNANARLPDVTGSGAESADYVCRLHISNGEIINQSGSDDDGIYVRFTFLPKTNSDNFVSFIADGTSRDALRVPSRTQSCNSKSSQKKSTNKFKKQTTLSSGYSTKETTALPMSQLQETSLEPCSEIIPINQVGHETLRRTKSNT</sequence>
<feature type="compositionally biased region" description="Polar residues" evidence="12">
    <location>
        <begin position="514"/>
        <end position="534"/>
    </location>
</feature>
<evidence type="ECO:0000256" key="1">
    <source>
        <dbReference type="ARBA" id="ARBA00004651"/>
    </source>
</evidence>
<dbReference type="Pfam" id="PF00001">
    <property type="entry name" value="7tm_1"/>
    <property type="match status" value="1"/>
</dbReference>
<dbReference type="PROSITE" id="PS50262">
    <property type="entry name" value="G_PROTEIN_RECEP_F1_2"/>
    <property type="match status" value="1"/>
</dbReference>
<dbReference type="GO" id="GO:0005886">
    <property type="term" value="C:plasma membrane"/>
    <property type="evidence" value="ECO:0007669"/>
    <property type="project" value="UniProtKB-SubCell"/>
</dbReference>
<evidence type="ECO:0000256" key="8">
    <source>
        <dbReference type="ARBA" id="ARBA00023170"/>
    </source>
</evidence>
<feature type="transmembrane region" description="Helical" evidence="13">
    <location>
        <begin position="272"/>
        <end position="296"/>
    </location>
</feature>
<evidence type="ECO:0000256" key="3">
    <source>
        <dbReference type="ARBA" id="ARBA00022475"/>
    </source>
</evidence>
<keyword evidence="6" id="KW-0297">G-protein coupled receptor</keyword>
<feature type="domain" description="G-protein coupled receptors family 1 profile" evidence="14">
    <location>
        <begin position="58"/>
        <end position="326"/>
    </location>
</feature>
<feature type="region of interest" description="Disordered" evidence="12">
    <location>
        <begin position="487"/>
        <end position="534"/>
    </location>
</feature>
<evidence type="ECO:0000256" key="4">
    <source>
        <dbReference type="ARBA" id="ARBA00022692"/>
    </source>
</evidence>
<evidence type="ECO:0000259" key="14">
    <source>
        <dbReference type="PROSITE" id="PS50262"/>
    </source>
</evidence>
<gene>
    <name evidence="15" type="ORF">ACJMK2_040575</name>
</gene>
<dbReference type="GO" id="GO:0004930">
    <property type="term" value="F:G protein-coupled receptor activity"/>
    <property type="evidence" value="ECO:0007669"/>
    <property type="project" value="UniProtKB-KW"/>
</dbReference>
<dbReference type="PRINTS" id="PR01788">
    <property type="entry name" value="PROSTANOIDR"/>
</dbReference>
<keyword evidence="9" id="KW-0325">Glycoprotein</keyword>
<dbReference type="InterPro" id="IPR008365">
    <property type="entry name" value="Prostanoid_rcpt"/>
</dbReference>
<keyword evidence="7 13" id="KW-0472">Membrane</keyword>
<accession>A0ABD3W3A8</accession>
<dbReference type="EMBL" id="JBJQND010000008">
    <property type="protein sequence ID" value="KAL3867708.1"/>
    <property type="molecule type" value="Genomic_DNA"/>
</dbReference>
<evidence type="ECO:0000256" key="5">
    <source>
        <dbReference type="ARBA" id="ARBA00022989"/>
    </source>
</evidence>
<keyword evidence="10" id="KW-0807">Transducer</keyword>
<dbReference type="AlphaFoldDB" id="A0ABD3W3A8"/>
<evidence type="ECO:0000256" key="6">
    <source>
        <dbReference type="ARBA" id="ARBA00023040"/>
    </source>
</evidence>
<feature type="transmembrane region" description="Helical" evidence="13">
    <location>
        <begin position="122"/>
        <end position="152"/>
    </location>
</feature>
<dbReference type="InterPro" id="IPR001105">
    <property type="entry name" value="Thbox_rcpt"/>
</dbReference>
<dbReference type="InterPro" id="IPR017452">
    <property type="entry name" value="GPCR_Rhodpsn_7TM"/>
</dbReference>
<feature type="compositionally biased region" description="Basic residues" evidence="12">
    <location>
        <begin position="500"/>
        <end position="510"/>
    </location>
</feature>
<keyword evidence="4 13" id="KW-0812">Transmembrane</keyword>
<dbReference type="CDD" id="cd14981">
    <property type="entry name" value="7tmA_Prostanoid_R"/>
    <property type="match status" value="1"/>
</dbReference>
<feature type="transmembrane region" description="Helical" evidence="13">
    <location>
        <begin position="206"/>
        <end position="233"/>
    </location>
</feature>
<evidence type="ECO:0000256" key="13">
    <source>
        <dbReference type="SAM" id="Phobius"/>
    </source>
</evidence>
<evidence type="ECO:0000256" key="7">
    <source>
        <dbReference type="ARBA" id="ARBA00023136"/>
    </source>
</evidence>
<dbReference type="InterPro" id="IPR000276">
    <property type="entry name" value="GPCR_Rhodpsn"/>
</dbReference>